<evidence type="ECO:0000313" key="2">
    <source>
        <dbReference type="EMBL" id="AYV77198.1"/>
    </source>
</evidence>
<proteinExistence type="predicted"/>
<evidence type="ECO:0000256" key="1">
    <source>
        <dbReference type="SAM" id="Phobius"/>
    </source>
</evidence>
<feature type="transmembrane region" description="Helical" evidence="1">
    <location>
        <begin position="91"/>
        <end position="113"/>
    </location>
</feature>
<accession>A0A3G4ZQL9</accession>
<keyword evidence="1" id="KW-1133">Transmembrane helix</keyword>
<reference evidence="2" key="1">
    <citation type="submission" date="2018-10" db="EMBL/GenBank/DDBJ databases">
        <title>Hidden diversity of soil giant viruses.</title>
        <authorList>
            <person name="Schulz F."/>
            <person name="Alteio L."/>
            <person name="Goudeau D."/>
            <person name="Ryan E.M."/>
            <person name="Malmstrom R.R."/>
            <person name="Blanchard J."/>
            <person name="Woyke T."/>
        </authorList>
    </citation>
    <scope>NUCLEOTIDE SEQUENCE</scope>
    <source>
        <strain evidence="2">BAV1</strain>
    </source>
</reference>
<feature type="transmembrane region" description="Helical" evidence="1">
    <location>
        <begin position="215"/>
        <end position="237"/>
    </location>
</feature>
<feature type="transmembrane region" description="Helical" evidence="1">
    <location>
        <begin position="54"/>
        <end position="79"/>
    </location>
</feature>
<keyword evidence="1" id="KW-0812">Transmembrane</keyword>
<evidence type="ECO:0008006" key="3">
    <source>
        <dbReference type="Google" id="ProtNLM"/>
    </source>
</evidence>
<dbReference type="EMBL" id="MK072015">
    <property type="protein sequence ID" value="AYV77198.1"/>
    <property type="molecule type" value="Genomic_DNA"/>
</dbReference>
<organism evidence="2">
    <name type="scientific">Barrevirus sp</name>
    <dbReference type="NCBI Taxonomy" id="2487763"/>
    <lineage>
        <taxon>Viruses</taxon>
        <taxon>Varidnaviria</taxon>
        <taxon>Bamfordvirae</taxon>
        <taxon>Nucleocytoviricota</taxon>
        <taxon>Megaviricetes</taxon>
        <taxon>Imitervirales</taxon>
        <taxon>Mimiviridae</taxon>
        <taxon>Klosneuvirinae</taxon>
    </lineage>
</organism>
<feature type="transmembrane region" description="Helical" evidence="1">
    <location>
        <begin position="12"/>
        <end position="34"/>
    </location>
</feature>
<keyword evidence="1" id="KW-0472">Membrane</keyword>
<feature type="transmembrane region" description="Helical" evidence="1">
    <location>
        <begin position="181"/>
        <end position="208"/>
    </location>
</feature>
<sequence length="359" mass="40848">MVYCFDTSQTAIRSASIIMYIISLIFTLFLISYIGRYLSGLQHPQLTSELVKIFYASIGYSMTIIQWVFIAIIYICIFADASNNDSNNISYVFIDACSPAIIALSISSMIIWYSTVVFKPMIPGFCNTCNIKSDKLYLNNDVTDEKIIEYQQHSKIKLFLQSHGLYHEDRASLNAYLDNPIIVSSSSLTAAFIMSLFMMNCSFALYYNRQVYHDVLIWISVISGIIPCIFQIIIMWFLPFSYYSETCSFIFWLTVLILWGLGGLGSMIGIATTYSQWLNLNSPFKENIKQWFIFLMVQGVPGSLTLVIIMIIGIYHSIPAIKSCFLSCISCSYCKKQIKEATNQVYGHDQLICPTHTVN</sequence>
<name>A0A3G4ZQL9_9VIRU</name>
<protein>
    <recommendedName>
        <fullName evidence="3">Transmembrane protein</fullName>
    </recommendedName>
</protein>
<feature type="transmembrane region" description="Helical" evidence="1">
    <location>
        <begin position="249"/>
        <end position="270"/>
    </location>
</feature>
<feature type="transmembrane region" description="Helical" evidence="1">
    <location>
        <begin position="291"/>
        <end position="315"/>
    </location>
</feature>
<gene>
    <name evidence="2" type="ORF">Barrevirus18_12</name>
</gene>